<dbReference type="Proteomes" id="UP001054945">
    <property type="component" value="Unassembled WGS sequence"/>
</dbReference>
<feature type="region of interest" description="Disordered" evidence="1">
    <location>
        <begin position="45"/>
        <end position="66"/>
    </location>
</feature>
<evidence type="ECO:0000256" key="1">
    <source>
        <dbReference type="SAM" id="MobiDB-lite"/>
    </source>
</evidence>
<sequence length="66" mass="7848">MELETFWPSLPKSKWMEAAPPVSSTHPRPPNRLFLEGFYRKMEYPPNQITPHQANPHRHLASDEHW</sequence>
<evidence type="ECO:0000313" key="2">
    <source>
        <dbReference type="EMBL" id="GIY17834.1"/>
    </source>
</evidence>
<organism evidence="2 3">
    <name type="scientific">Caerostris extrusa</name>
    <name type="common">Bark spider</name>
    <name type="synonym">Caerostris bankana</name>
    <dbReference type="NCBI Taxonomy" id="172846"/>
    <lineage>
        <taxon>Eukaryota</taxon>
        <taxon>Metazoa</taxon>
        <taxon>Ecdysozoa</taxon>
        <taxon>Arthropoda</taxon>
        <taxon>Chelicerata</taxon>
        <taxon>Arachnida</taxon>
        <taxon>Araneae</taxon>
        <taxon>Araneomorphae</taxon>
        <taxon>Entelegynae</taxon>
        <taxon>Araneoidea</taxon>
        <taxon>Araneidae</taxon>
        <taxon>Caerostris</taxon>
    </lineage>
</organism>
<reference evidence="2 3" key="1">
    <citation type="submission" date="2021-06" db="EMBL/GenBank/DDBJ databases">
        <title>Caerostris extrusa draft genome.</title>
        <authorList>
            <person name="Kono N."/>
            <person name="Arakawa K."/>
        </authorList>
    </citation>
    <scope>NUCLEOTIDE SEQUENCE [LARGE SCALE GENOMIC DNA]</scope>
</reference>
<proteinExistence type="predicted"/>
<name>A0AAV4R9W1_CAEEX</name>
<keyword evidence="3" id="KW-1185">Reference proteome</keyword>
<dbReference type="AlphaFoldDB" id="A0AAV4R9W1"/>
<gene>
    <name evidence="2" type="ORF">CEXT_749471</name>
</gene>
<comment type="caution">
    <text evidence="2">The sequence shown here is derived from an EMBL/GenBank/DDBJ whole genome shotgun (WGS) entry which is preliminary data.</text>
</comment>
<protein>
    <submittedName>
        <fullName evidence="2">Uncharacterized protein</fullName>
    </submittedName>
</protein>
<evidence type="ECO:0000313" key="3">
    <source>
        <dbReference type="Proteomes" id="UP001054945"/>
    </source>
</evidence>
<accession>A0AAV4R9W1</accession>
<dbReference type="EMBL" id="BPLR01007553">
    <property type="protein sequence ID" value="GIY17834.1"/>
    <property type="molecule type" value="Genomic_DNA"/>
</dbReference>